<keyword evidence="3" id="KW-1185">Reference proteome</keyword>
<feature type="compositionally biased region" description="Basic and acidic residues" evidence="1">
    <location>
        <begin position="1"/>
        <end position="20"/>
    </location>
</feature>
<reference evidence="2" key="1">
    <citation type="submission" date="2022-10" db="EMBL/GenBank/DDBJ databases">
        <title>Culturing micro-colonial fungi from biological soil crusts in the Mojave desert and describing Neophaeococcomyces mojavensis, and introducing the new genera and species Taxawa tesnikishii.</title>
        <authorList>
            <person name="Kurbessoian T."/>
            <person name="Stajich J.E."/>
        </authorList>
    </citation>
    <scope>NUCLEOTIDE SEQUENCE</scope>
    <source>
        <strain evidence="2">TK_35</strain>
    </source>
</reference>
<protein>
    <submittedName>
        <fullName evidence="2">Uncharacterized protein</fullName>
    </submittedName>
</protein>
<dbReference type="EMBL" id="JAPDRN010000012">
    <property type="protein sequence ID" value="KAJ9641315.1"/>
    <property type="molecule type" value="Genomic_DNA"/>
</dbReference>
<gene>
    <name evidence="2" type="ORF">H2204_002993</name>
</gene>
<accession>A0AA38YAF5</accession>
<proteinExistence type="predicted"/>
<comment type="caution">
    <text evidence="2">The sequence shown here is derived from an EMBL/GenBank/DDBJ whole genome shotgun (WGS) entry which is preliminary data.</text>
</comment>
<feature type="compositionally biased region" description="Basic and acidic residues" evidence="1">
    <location>
        <begin position="118"/>
        <end position="133"/>
    </location>
</feature>
<name>A0AA38YAF5_9EURO</name>
<evidence type="ECO:0000313" key="3">
    <source>
        <dbReference type="Proteomes" id="UP001172681"/>
    </source>
</evidence>
<dbReference type="Proteomes" id="UP001172681">
    <property type="component" value="Unassembled WGS sequence"/>
</dbReference>
<organism evidence="2 3">
    <name type="scientific">Knufia peltigerae</name>
    <dbReference type="NCBI Taxonomy" id="1002370"/>
    <lineage>
        <taxon>Eukaryota</taxon>
        <taxon>Fungi</taxon>
        <taxon>Dikarya</taxon>
        <taxon>Ascomycota</taxon>
        <taxon>Pezizomycotina</taxon>
        <taxon>Eurotiomycetes</taxon>
        <taxon>Chaetothyriomycetidae</taxon>
        <taxon>Chaetothyriales</taxon>
        <taxon>Trichomeriaceae</taxon>
        <taxon>Knufia</taxon>
    </lineage>
</organism>
<evidence type="ECO:0000313" key="2">
    <source>
        <dbReference type="EMBL" id="KAJ9641315.1"/>
    </source>
</evidence>
<dbReference type="AlphaFoldDB" id="A0AA38YAF5"/>
<feature type="region of interest" description="Disordered" evidence="1">
    <location>
        <begin position="1"/>
        <end position="26"/>
    </location>
</feature>
<evidence type="ECO:0000256" key="1">
    <source>
        <dbReference type="SAM" id="MobiDB-lite"/>
    </source>
</evidence>
<sequence length="154" mass="17158">MSENGKIIEDDKTVDQRDPLSEEQQEFSKIMSSLKLDPMGVVCLGKDGVLRSLTADRDVIDAVALAPKHIKAMLDRMSFSQEAENIWRGVDGTTVPKELWYNPDKDDLPPPLSEEEKEEARTMMEENKLDGTPHEGASSCCGPAMMSDHKILKP</sequence>
<feature type="region of interest" description="Disordered" evidence="1">
    <location>
        <begin position="98"/>
        <end position="154"/>
    </location>
</feature>